<evidence type="ECO:0000256" key="11">
    <source>
        <dbReference type="ARBA" id="ARBA00074255"/>
    </source>
</evidence>
<reference evidence="16 17" key="1">
    <citation type="submission" date="2021-07" db="EMBL/GenBank/DDBJ databases">
        <title>The Aristolochia fimbriata genome: insights into angiosperm evolution, floral development and chemical biosynthesis.</title>
        <authorList>
            <person name="Jiao Y."/>
        </authorList>
    </citation>
    <scope>NUCLEOTIDE SEQUENCE [LARGE SCALE GENOMIC DNA]</scope>
    <source>
        <strain evidence="16">IBCAS-2021</strain>
        <tissue evidence="16">Leaf</tissue>
    </source>
</reference>
<dbReference type="GO" id="GO:0005739">
    <property type="term" value="C:mitochondrion"/>
    <property type="evidence" value="ECO:0007669"/>
    <property type="project" value="UniProtKB-SubCell"/>
</dbReference>
<dbReference type="CDD" id="cd00187">
    <property type="entry name" value="TOP4c"/>
    <property type="match status" value="1"/>
</dbReference>
<dbReference type="InterPro" id="IPR013757">
    <property type="entry name" value="Topo_IIA_A_a_sf"/>
</dbReference>
<dbReference type="FunFam" id="1.10.268.10:FF:000001">
    <property type="entry name" value="DNA gyrase subunit A"/>
    <property type="match status" value="1"/>
</dbReference>
<proteinExistence type="inferred from homology"/>
<dbReference type="FunFam" id="2.120.10.90:FF:000007">
    <property type="entry name" value="DNA gyrase subunit A"/>
    <property type="match status" value="1"/>
</dbReference>
<evidence type="ECO:0000256" key="4">
    <source>
        <dbReference type="ARBA" id="ARBA00008263"/>
    </source>
</evidence>
<dbReference type="AlphaFoldDB" id="A0AAV7E2P2"/>
<dbReference type="PANTHER" id="PTHR43493:SF5">
    <property type="entry name" value="DNA GYRASE SUBUNIT A, CHLOROPLASTIC_MITOCHONDRIAL"/>
    <property type="match status" value="1"/>
</dbReference>
<keyword evidence="17" id="KW-1185">Reference proteome</keyword>
<sequence length="932" mass="103390">MAFSSTFRFSSSSMLLQRFSVPFLHVNRCISKPIYVVSELRFLSSARSRRTPSHGALRAKRREEKDGGGAKDDSGNGIFMVKEKNVQEGRIEPTELHKEATEAYMAYAMSVLLGRALPDARDGLKPVHRRILYAMHELGLASRKPYKKCARVVGEVLGKFHPHGDTAVYDALVRMAQDFSLRSPLIQGHGNFGSIDADPPAAMRYTECRLDPLTEAMLLADIDLNTVDFVPNFDNSQKEPSLLPARLPTLLLNGSSGIAVGMATNIPPHNLGELVDVLSAMIHNPDATLQELLEYMPGPDFPTGGLIMGNVGILEAYRTGRGRIVVRGKTDVELLDAKTKRSALVITEIPYQTNKSSLVEKIAELVENKILEGVSDIRDESDRSGMRIVIELKRGSDPSIVLNNLYRLTSLQSSFSCNMVGILDGKPKLMGLKELLQAFIDFRCSIIERRAKFKLSHAQERKHIVEGIIVGLDNLDGVIRIIRETTSNAVALAALRKEYDISEKQAEALLDITLRKLTLLERKKFVNEAQSLTEQISKLNELLSSKKNMLQVIEQEAVELKNRFKTSRRSTLEEANGSQLDDIDVIPNEEMLLALSEKGYLKRMKPNTFNLQTRGTIGKSVGKMRVNDAMSDFIVCRSHDHVLYFSDKGIVYSARAYKIPECTRSAAGTPLVQVLSLSEGERITSVIPVDNFTGDQFLVMLTMKGYIKKVSLNYFSTIRSTGIIGIQLVPGDELKWVRRCTDDDLVAMASQNGMVLLSSCQTIRSLGRNTRGSIAMRLRNGDKMASMDIMPAVVQKDLQKISENLQSQGKTTSAPWLLFVSENGYGKRVPLSNFHLSQLNRVGLIGYKLTPEDRLTAVFMVGFSLSEDGETDEQVVLVSQSGTINRIKVRDVSIQSRYARGVILMRLDHAGKIQSASLISAADDETDGDVTE</sequence>
<dbReference type="SUPFAM" id="SSF101904">
    <property type="entry name" value="GyrA/ParC C-terminal domain-like"/>
    <property type="match status" value="1"/>
</dbReference>
<dbReference type="SMART" id="SM00434">
    <property type="entry name" value="TOP4c"/>
    <property type="match status" value="1"/>
</dbReference>
<feature type="coiled-coil region" evidence="13">
    <location>
        <begin position="492"/>
        <end position="570"/>
    </location>
</feature>
<dbReference type="SUPFAM" id="SSF56719">
    <property type="entry name" value="Type II DNA topoisomerase"/>
    <property type="match status" value="1"/>
</dbReference>
<dbReference type="InterPro" id="IPR050220">
    <property type="entry name" value="Type_II_DNA_Topoisomerases"/>
</dbReference>
<dbReference type="NCBIfam" id="TIGR01063">
    <property type="entry name" value="gyrA"/>
    <property type="match status" value="1"/>
</dbReference>
<evidence type="ECO:0000256" key="1">
    <source>
        <dbReference type="ARBA" id="ARBA00000185"/>
    </source>
</evidence>
<dbReference type="Proteomes" id="UP000825729">
    <property type="component" value="Unassembled WGS sequence"/>
</dbReference>
<dbReference type="EC" id="5.6.2.2" evidence="5"/>
<comment type="similarity">
    <text evidence="4">Belongs to the type II topoisomerase GyrA/ParC subunit family.</text>
</comment>
<dbReference type="InterPro" id="IPR035516">
    <property type="entry name" value="Gyrase/topoIV_suA_C"/>
</dbReference>
<evidence type="ECO:0000256" key="5">
    <source>
        <dbReference type="ARBA" id="ARBA00012895"/>
    </source>
</evidence>
<dbReference type="InterPro" id="IPR013760">
    <property type="entry name" value="Topo_IIA-like_dom_sf"/>
</dbReference>
<name>A0AAV7E2P2_ARIFI</name>
<dbReference type="GO" id="GO:0005524">
    <property type="term" value="F:ATP binding"/>
    <property type="evidence" value="ECO:0007669"/>
    <property type="project" value="UniProtKB-KW"/>
</dbReference>
<evidence type="ECO:0000313" key="16">
    <source>
        <dbReference type="EMBL" id="KAG9441663.1"/>
    </source>
</evidence>
<evidence type="ECO:0000256" key="8">
    <source>
        <dbReference type="ARBA" id="ARBA00023029"/>
    </source>
</evidence>
<dbReference type="GO" id="GO:0009507">
    <property type="term" value="C:chloroplast"/>
    <property type="evidence" value="ECO:0007669"/>
    <property type="project" value="UniProtKB-SubCell"/>
</dbReference>
<feature type="compositionally biased region" description="Basic residues" evidence="14">
    <location>
        <begin position="51"/>
        <end position="60"/>
    </location>
</feature>
<feature type="domain" description="Topo IIA-type catalytic" evidence="15">
    <location>
        <begin position="117"/>
        <end position="585"/>
    </location>
</feature>
<dbReference type="NCBIfam" id="NF004043">
    <property type="entry name" value="PRK05560.1"/>
    <property type="match status" value="1"/>
</dbReference>
<dbReference type="Pfam" id="PF00521">
    <property type="entry name" value="DNA_topoisoIV"/>
    <property type="match status" value="1"/>
</dbReference>
<comment type="caution">
    <text evidence="16">The sequence shown here is derived from an EMBL/GenBank/DDBJ whole genome shotgun (WGS) entry which is preliminary data.</text>
</comment>
<feature type="active site" description="O-(5'-phospho-DNA)-tyrosine intermediate" evidence="12">
    <location>
        <position position="205"/>
    </location>
</feature>
<evidence type="ECO:0000313" key="17">
    <source>
        <dbReference type="Proteomes" id="UP000825729"/>
    </source>
</evidence>
<dbReference type="Gene3D" id="3.30.1360.40">
    <property type="match status" value="1"/>
</dbReference>
<evidence type="ECO:0000256" key="9">
    <source>
        <dbReference type="ARBA" id="ARBA00023125"/>
    </source>
</evidence>
<dbReference type="GO" id="GO:0005694">
    <property type="term" value="C:chromosome"/>
    <property type="evidence" value="ECO:0007669"/>
    <property type="project" value="InterPro"/>
</dbReference>
<dbReference type="InterPro" id="IPR006691">
    <property type="entry name" value="GyrA/parC_rep"/>
</dbReference>
<protein>
    <recommendedName>
        <fullName evidence="11">DNA gyrase subunit A, chloroplastic/mitochondrial</fullName>
        <ecNumber evidence="5">5.6.2.2</ecNumber>
    </recommendedName>
</protein>
<accession>A0AAV7E2P2</accession>
<dbReference type="PANTHER" id="PTHR43493">
    <property type="entry name" value="DNA GYRASE/TOPOISOMERASE SUBUNIT A"/>
    <property type="match status" value="1"/>
</dbReference>
<keyword evidence="7" id="KW-0067">ATP-binding</keyword>
<feature type="region of interest" description="Disordered" evidence="14">
    <location>
        <begin position="51"/>
        <end position="75"/>
    </location>
</feature>
<keyword evidence="10 12" id="KW-0413">Isomerase</keyword>
<dbReference type="Gene3D" id="3.90.199.10">
    <property type="entry name" value="Topoisomerase II, domain 5"/>
    <property type="match status" value="1"/>
</dbReference>
<dbReference type="Gene3D" id="2.120.10.90">
    <property type="entry name" value="DNA gyrase/topoisomerase IV, subunit A, C-terminal"/>
    <property type="match status" value="1"/>
</dbReference>
<keyword evidence="13" id="KW-0175">Coiled coil</keyword>
<dbReference type="PROSITE" id="PS52040">
    <property type="entry name" value="TOPO_IIA"/>
    <property type="match status" value="1"/>
</dbReference>
<dbReference type="HAMAP" id="MF_01897">
    <property type="entry name" value="GyrA"/>
    <property type="match status" value="1"/>
</dbReference>
<dbReference type="GO" id="GO:0003677">
    <property type="term" value="F:DNA binding"/>
    <property type="evidence" value="ECO:0007669"/>
    <property type="project" value="UniProtKB-UniRule"/>
</dbReference>
<dbReference type="NCBIfam" id="NF004044">
    <property type="entry name" value="PRK05561.1"/>
    <property type="match status" value="1"/>
</dbReference>
<evidence type="ECO:0000256" key="3">
    <source>
        <dbReference type="ARBA" id="ARBA00004229"/>
    </source>
</evidence>
<dbReference type="InterPro" id="IPR002205">
    <property type="entry name" value="Topo_IIA_dom_A"/>
</dbReference>
<dbReference type="GO" id="GO:0009330">
    <property type="term" value="C:DNA topoisomerase type II (double strand cut, ATP-hydrolyzing) complex"/>
    <property type="evidence" value="ECO:0007669"/>
    <property type="project" value="TreeGrafter"/>
</dbReference>
<organism evidence="16 17">
    <name type="scientific">Aristolochia fimbriata</name>
    <name type="common">White veined hardy Dutchman's pipe vine</name>
    <dbReference type="NCBI Taxonomy" id="158543"/>
    <lineage>
        <taxon>Eukaryota</taxon>
        <taxon>Viridiplantae</taxon>
        <taxon>Streptophyta</taxon>
        <taxon>Embryophyta</taxon>
        <taxon>Tracheophyta</taxon>
        <taxon>Spermatophyta</taxon>
        <taxon>Magnoliopsida</taxon>
        <taxon>Magnoliidae</taxon>
        <taxon>Piperales</taxon>
        <taxon>Aristolochiaceae</taxon>
        <taxon>Aristolochia</taxon>
    </lineage>
</organism>
<dbReference type="GO" id="GO:0006265">
    <property type="term" value="P:DNA topological change"/>
    <property type="evidence" value="ECO:0007669"/>
    <property type="project" value="UniProtKB-UniRule"/>
</dbReference>
<dbReference type="InterPro" id="IPR005743">
    <property type="entry name" value="GyrA"/>
</dbReference>
<feature type="compositionally biased region" description="Basic and acidic residues" evidence="14">
    <location>
        <begin position="61"/>
        <end position="74"/>
    </location>
</feature>
<dbReference type="Gene3D" id="1.10.268.10">
    <property type="entry name" value="Topoisomerase, domain 3"/>
    <property type="match status" value="1"/>
</dbReference>
<comment type="catalytic activity">
    <reaction evidence="1 12">
        <text>ATP-dependent breakage, passage and rejoining of double-stranded DNA.</text>
        <dbReference type="EC" id="5.6.2.2"/>
    </reaction>
</comment>
<evidence type="ECO:0000256" key="10">
    <source>
        <dbReference type="ARBA" id="ARBA00023235"/>
    </source>
</evidence>
<dbReference type="FunFam" id="3.90.199.10:FF:000001">
    <property type="entry name" value="DNA gyrase subunit A"/>
    <property type="match status" value="1"/>
</dbReference>
<dbReference type="GO" id="GO:0003918">
    <property type="term" value="F:DNA topoisomerase type II (double strand cut, ATP-hydrolyzing) activity"/>
    <property type="evidence" value="ECO:0007669"/>
    <property type="project" value="UniProtKB-EC"/>
</dbReference>
<evidence type="ECO:0000259" key="15">
    <source>
        <dbReference type="PROSITE" id="PS52040"/>
    </source>
</evidence>
<dbReference type="InterPro" id="IPR013758">
    <property type="entry name" value="Topo_IIA_A/C_ab"/>
</dbReference>
<keyword evidence="6" id="KW-0547">Nucleotide-binding</keyword>
<evidence type="ECO:0000256" key="7">
    <source>
        <dbReference type="ARBA" id="ARBA00022840"/>
    </source>
</evidence>
<gene>
    <name evidence="16" type="ORF">H6P81_017517</name>
</gene>
<evidence type="ECO:0000256" key="13">
    <source>
        <dbReference type="SAM" id="Coils"/>
    </source>
</evidence>
<evidence type="ECO:0000256" key="6">
    <source>
        <dbReference type="ARBA" id="ARBA00022741"/>
    </source>
</evidence>
<keyword evidence="8 12" id="KW-0799">Topoisomerase</keyword>
<evidence type="ECO:0000256" key="12">
    <source>
        <dbReference type="PROSITE-ProRule" id="PRU01384"/>
    </source>
</evidence>
<keyword evidence="9 12" id="KW-0238">DNA-binding</keyword>
<evidence type="ECO:0000256" key="14">
    <source>
        <dbReference type="SAM" id="MobiDB-lite"/>
    </source>
</evidence>
<dbReference type="EMBL" id="JAINDJ010000007">
    <property type="protein sequence ID" value="KAG9441663.1"/>
    <property type="molecule type" value="Genomic_DNA"/>
</dbReference>
<dbReference type="FunFam" id="3.30.1360.40:FF:000002">
    <property type="entry name" value="DNA gyrase subunit A"/>
    <property type="match status" value="1"/>
</dbReference>
<dbReference type="Pfam" id="PF03989">
    <property type="entry name" value="DNA_gyraseA_C"/>
    <property type="match status" value="6"/>
</dbReference>
<evidence type="ECO:0000256" key="2">
    <source>
        <dbReference type="ARBA" id="ARBA00004173"/>
    </source>
</evidence>
<comment type="subcellular location">
    <subcellularLocation>
        <location evidence="2">Mitochondrion</location>
    </subcellularLocation>
    <subcellularLocation>
        <location evidence="3">Plastid</location>
        <location evidence="3">Chloroplast</location>
    </subcellularLocation>
</comment>